<dbReference type="RefSeq" id="WP_163731372.1">
    <property type="nucleotide sequence ID" value="NZ_JAAGOA010000001.1"/>
</dbReference>
<name>A0A6L9S436_9ACTN</name>
<organism evidence="6 7">
    <name type="scientific">Phytoactinopolyspora halotolerans</name>
    <dbReference type="NCBI Taxonomy" id="1981512"/>
    <lineage>
        <taxon>Bacteria</taxon>
        <taxon>Bacillati</taxon>
        <taxon>Actinomycetota</taxon>
        <taxon>Actinomycetes</taxon>
        <taxon>Jiangellales</taxon>
        <taxon>Jiangellaceae</taxon>
        <taxon>Phytoactinopolyspora</taxon>
    </lineage>
</organism>
<dbReference type="GO" id="GO:0003700">
    <property type="term" value="F:DNA-binding transcription factor activity"/>
    <property type="evidence" value="ECO:0007669"/>
    <property type="project" value="TreeGrafter"/>
</dbReference>
<feature type="DNA-binding region" description="H-T-H motif" evidence="4">
    <location>
        <begin position="37"/>
        <end position="56"/>
    </location>
</feature>
<proteinExistence type="predicted"/>
<dbReference type="Proteomes" id="UP000475214">
    <property type="component" value="Unassembled WGS sequence"/>
</dbReference>
<dbReference type="SUPFAM" id="SSF46689">
    <property type="entry name" value="Homeodomain-like"/>
    <property type="match status" value="1"/>
</dbReference>
<keyword evidence="3" id="KW-0804">Transcription</keyword>
<evidence type="ECO:0000313" key="7">
    <source>
        <dbReference type="Proteomes" id="UP000475214"/>
    </source>
</evidence>
<sequence>MTSTARHRGSYHHGDLRNALVAAGAELAAQGGPDAVGIRPAARIVGVTPTAAYRHFADADQLLDAVKDQAFTVLVGAMRDHVADVDTTGSTAEQAKLRLAAIGRAYIEVALAEPGLFRVAFSERGSLPDDSMPEAFQILVDSLDALVESGALAPQRRPMAEIAAWSAVHGFARLVLDGPLGRLTADERHSAAERVIEMVLAAFTPSDDHHDRPHQNEAIG</sequence>
<evidence type="ECO:0000256" key="3">
    <source>
        <dbReference type="ARBA" id="ARBA00023163"/>
    </source>
</evidence>
<dbReference type="SUPFAM" id="SSF48498">
    <property type="entry name" value="Tetracyclin repressor-like, C-terminal domain"/>
    <property type="match status" value="1"/>
</dbReference>
<dbReference type="Gene3D" id="1.10.357.10">
    <property type="entry name" value="Tetracycline Repressor, domain 2"/>
    <property type="match status" value="1"/>
</dbReference>
<dbReference type="AlphaFoldDB" id="A0A6L9S436"/>
<accession>A0A6L9S436</accession>
<dbReference type="InterPro" id="IPR009057">
    <property type="entry name" value="Homeodomain-like_sf"/>
</dbReference>
<gene>
    <name evidence="6" type="ORF">G1H10_01035</name>
</gene>
<evidence type="ECO:0000256" key="2">
    <source>
        <dbReference type="ARBA" id="ARBA00023125"/>
    </source>
</evidence>
<evidence type="ECO:0000256" key="1">
    <source>
        <dbReference type="ARBA" id="ARBA00023015"/>
    </source>
</evidence>
<evidence type="ECO:0000313" key="6">
    <source>
        <dbReference type="EMBL" id="NED98749.1"/>
    </source>
</evidence>
<dbReference type="InterPro" id="IPR025996">
    <property type="entry name" value="MT1864/Rv1816-like_C"/>
</dbReference>
<dbReference type="Pfam" id="PF00440">
    <property type="entry name" value="TetR_N"/>
    <property type="match status" value="1"/>
</dbReference>
<reference evidence="6 7" key="1">
    <citation type="submission" date="2020-02" db="EMBL/GenBank/DDBJ databases">
        <authorList>
            <person name="Li X.-J."/>
            <person name="Han X.-M."/>
        </authorList>
    </citation>
    <scope>NUCLEOTIDE SEQUENCE [LARGE SCALE GENOMIC DNA]</scope>
    <source>
        <strain evidence="6 7">CCTCC AB 2017055</strain>
    </source>
</reference>
<dbReference type="GO" id="GO:0000976">
    <property type="term" value="F:transcription cis-regulatory region binding"/>
    <property type="evidence" value="ECO:0007669"/>
    <property type="project" value="TreeGrafter"/>
</dbReference>
<feature type="domain" description="HTH tetR-type" evidence="5">
    <location>
        <begin position="14"/>
        <end position="74"/>
    </location>
</feature>
<comment type="caution">
    <text evidence="6">The sequence shown here is derived from an EMBL/GenBank/DDBJ whole genome shotgun (WGS) entry which is preliminary data.</text>
</comment>
<keyword evidence="2 4" id="KW-0238">DNA-binding</keyword>
<keyword evidence="7" id="KW-1185">Reference proteome</keyword>
<dbReference type="PANTHER" id="PTHR30055:SF220">
    <property type="entry name" value="TETR-FAMILY REGULATORY PROTEIN"/>
    <property type="match status" value="1"/>
</dbReference>
<dbReference type="Pfam" id="PF13305">
    <property type="entry name" value="TetR_C_33"/>
    <property type="match status" value="1"/>
</dbReference>
<dbReference type="EMBL" id="JAAGOA010000001">
    <property type="protein sequence ID" value="NED98749.1"/>
    <property type="molecule type" value="Genomic_DNA"/>
</dbReference>
<evidence type="ECO:0000259" key="5">
    <source>
        <dbReference type="PROSITE" id="PS50977"/>
    </source>
</evidence>
<dbReference type="PROSITE" id="PS50977">
    <property type="entry name" value="HTH_TETR_2"/>
    <property type="match status" value="1"/>
</dbReference>
<dbReference type="InterPro" id="IPR050109">
    <property type="entry name" value="HTH-type_TetR-like_transc_reg"/>
</dbReference>
<evidence type="ECO:0000256" key="4">
    <source>
        <dbReference type="PROSITE-ProRule" id="PRU00335"/>
    </source>
</evidence>
<dbReference type="InterPro" id="IPR036271">
    <property type="entry name" value="Tet_transcr_reg_TetR-rel_C_sf"/>
</dbReference>
<dbReference type="PANTHER" id="PTHR30055">
    <property type="entry name" value="HTH-TYPE TRANSCRIPTIONAL REGULATOR RUTR"/>
    <property type="match status" value="1"/>
</dbReference>
<dbReference type="InterPro" id="IPR001647">
    <property type="entry name" value="HTH_TetR"/>
</dbReference>
<protein>
    <submittedName>
        <fullName evidence="6">TetR/AcrR family transcriptional regulator</fullName>
    </submittedName>
</protein>
<keyword evidence="1" id="KW-0805">Transcription regulation</keyword>